<dbReference type="STRING" id="717772.THIAE_05105"/>
<sequence length="625" mass="67772">MNKAYLLLALLLLLMLMALFPLDSATYPSLLFSLALLAWLAYSFNYSWLRLRRQAILTLTVHATSGWQVFVNSLLLKAVALILSVTGAFGGLWVVTGLGRVGNLVFIDWGVLISSVFSFMAIYAWLNNKSRVHLKTGFNFVLLWPTFWLNLLVMLLLYVVVFVCFAEIPNYTTQSWSSLFAQAQVGINTEITSLAWLLAFDSATSQYLYGIVQRASLAAADDAQAISFGVQGLFWLALLVWNGLKFALVWSVLLGLVTYIAQVQSDQTVKSATAKGFALGFSLTLASLFAVYFMLNQFNAGGVIQTIMSPLQKVIPALEPACSDARQTVQRDNIQADINVQLTEQQQMIQAELDAEIDRIVTTLFDHPEIKAGVEQFLDWNFSIAGSYVQLFFKGAELVDQAGLEDFIASKFNDTAGLAIERVVNDELSQLDQLFLARATQLVTEIELSANTRQSRCFNLDGFELNVDQLTSGYAGGGGIAAMITARLSARIAAQVGTRMASQLAARVAAKTAAKTAGRTASIGAGAGAAAIALGPCAATGPGVGLCAGAVGIGVGIASWLAVDLAVVRVDELMNRDDMRDFIYATLQAQQTLLTTELKDSYASQLAGLVTEIEQESFRVLELVR</sequence>
<name>W0DUZ0_9GAMM</name>
<keyword evidence="3" id="KW-1185">Reference proteome</keyword>
<keyword evidence="1" id="KW-0472">Membrane</keyword>
<dbReference type="Proteomes" id="UP000005380">
    <property type="component" value="Chromosome"/>
</dbReference>
<dbReference type="RefSeq" id="WP_006460320.1">
    <property type="nucleotide sequence ID" value="NZ_CP007030.1"/>
</dbReference>
<feature type="transmembrane region" description="Helical" evidence="1">
    <location>
        <begin position="31"/>
        <end position="49"/>
    </location>
</feature>
<evidence type="ECO:0000256" key="1">
    <source>
        <dbReference type="SAM" id="Phobius"/>
    </source>
</evidence>
<accession>W0DUZ0</accession>
<feature type="transmembrane region" description="Helical" evidence="1">
    <location>
        <begin position="106"/>
        <end position="126"/>
    </location>
</feature>
<dbReference type="InParanoid" id="W0DUZ0"/>
<reference evidence="2 3" key="1">
    <citation type="submission" date="2013-12" db="EMBL/GenBank/DDBJ databases">
        <authorList>
            <consortium name="DOE Joint Genome Institute"/>
            <person name="Kappler U."/>
            <person name="Huntemann M."/>
            <person name="Han J."/>
            <person name="Chen A."/>
            <person name="Kyrpides N."/>
            <person name="Mavromatis K."/>
            <person name="Markowitz V."/>
            <person name="Palaniappan K."/>
            <person name="Ivanova N."/>
            <person name="Schaumberg A."/>
            <person name="Pati A."/>
            <person name="Liolios K."/>
            <person name="Nordberg H.P."/>
            <person name="Cantor M.N."/>
            <person name="Hua S.X."/>
            <person name="Woyke T."/>
        </authorList>
    </citation>
    <scope>NUCLEOTIDE SEQUENCE [LARGE SCALE GENOMIC DNA]</scope>
    <source>
        <strain evidence="3">AL2</strain>
    </source>
</reference>
<keyword evidence="1" id="KW-1133">Transmembrane helix</keyword>
<dbReference type="HOGENOM" id="CLU_456952_0_0_6"/>
<keyword evidence="1" id="KW-0812">Transmembrane</keyword>
<evidence type="ECO:0000313" key="2">
    <source>
        <dbReference type="EMBL" id="AHF02247.1"/>
    </source>
</evidence>
<organism evidence="2 3">
    <name type="scientific">Thiomicrospira aerophila AL3</name>
    <dbReference type="NCBI Taxonomy" id="717772"/>
    <lineage>
        <taxon>Bacteria</taxon>
        <taxon>Pseudomonadati</taxon>
        <taxon>Pseudomonadota</taxon>
        <taxon>Gammaproteobacteria</taxon>
        <taxon>Thiotrichales</taxon>
        <taxon>Piscirickettsiaceae</taxon>
        <taxon>Thiomicrospira</taxon>
    </lineage>
</organism>
<feature type="transmembrane region" description="Helical" evidence="1">
    <location>
        <begin position="69"/>
        <end position="94"/>
    </location>
</feature>
<gene>
    <name evidence="2" type="ORF">THIAE_05105</name>
</gene>
<feature type="transmembrane region" description="Helical" evidence="1">
    <location>
        <begin position="272"/>
        <end position="295"/>
    </location>
</feature>
<dbReference type="AlphaFoldDB" id="W0DUZ0"/>
<dbReference type="KEGG" id="tao:THIAE_05105"/>
<dbReference type="OrthoDB" id="3199629at2"/>
<dbReference type="eggNOG" id="ENOG5032YA4">
    <property type="taxonomic scope" value="Bacteria"/>
</dbReference>
<evidence type="ECO:0000313" key="3">
    <source>
        <dbReference type="Proteomes" id="UP000005380"/>
    </source>
</evidence>
<feature type="transmembrane region" description="Helical" evidence="1">
    <location>
        <begin position="147"/>
        <end position="168"/>
    </location>
</feature>
<feature type="transmembrane region" description="Helical" evidence="1">
    <location>
        <begin position="233"/>
        <end position="260"/>
    </location>
</feature>
<proteinExistence type="predicted"/>
<protein>
    <submittedName>
        <fullName evidence="2">Uncharacterized protein</fullName>
    </submittedName>
</protein>
<dbReference type="EMBL" id="CP007030">
    <property type="protein sequence ID" value="AHF02247.1"/>
    <property type="molecule type" value="Genomic_DNA"/>
</dbReference>